<organism evidence="1 2">
    <name type="scientific">Luteibaculum oceani</name>
    <dbReference type="NCBI Taxonomy" id="1294296"/>
    <lineage>
        <taxon>Bacteria</taxon>
        <taxon>Pseudomonadati</taxon>
        <taxon>Bacteroidota</taxon>
        <taxon>Flavobacteriia</taxon>
        <taxon>Flavobacteriales</taxon>
        <taxon>Luteibaculaceae</taxon>
        <taxon>Luteibaculum</taxon>
    </lineage>
</organism>
<evidence type="ECO:0000313" key="1">
    <source>
        <dbReference type="EMBL" id="TXC81699.1"/>
    </source>
</evidence>
<proteinExistence type="predicted"/>
<keyword evidence="2" id="KW-1185">Reference proteome</keyword>
<name>A0A5C6V968_9FLAO</name>
<accession>A0A5C6V968</accession>
<evidence type="ECO:0000313" key="2">
    <source>
        <dbReference type="Proteomes" id="UP000321168"/>
    </source>
</evidence>
<comment type="caution">
    <text evidence="1">The sequence shown here is derived from an EMBL/GenBank/DDBJ whole genome shotgun (WGS) entry which is preliminary data.</text>
</comment>
<dbReference type="RefSeq" id="WP_147013661.1">
    <property type="nucleotide sequence ID" value="NZ_VORB01000003.1"/>
</dbReference>
<sequence>MVVFNSLQPEKAFEISEKNEILLSRLKHLFNHHSFLNYLVVHSEDDEHLLRYSTLNQPYTDPEFLSLIVKPKRFKINAVDHILKTGSATINHLPITRRDIHRAYRIPDIQSFPKFSETDFTKEFYREDFSTPCIAEASIKMGLTYDSHVTIVPEEMVLLKFRIAFLAYDQIGHNRLTSPMLSIVDAIQPMDFKVERTTRKAM</sequence>
<dbReference type="EMBL" id="VORB01000003">
    <property type="protein sequence ID" value="TXC81699.1"/>
    <property type="molecule type" value="Genomic_DNA"/>
</dbReference>
<protein>
    <submittedName>
        <fullName evidence="1">Uncharacterized protein</fullName>
    </submittedName>
</protein>
<dbReference type="Proteomes" id="UP000321168">
    <property type="component" value="Unassembled WGS sequence"/>
</dbReference>
<reference evidence="1 2" key="1">
    <citation type="submission" date="2019-08" db="EMBL/GenBank/DDBJ databases">
        <title>Genome of Luteibaculum oceani JCM 18817.</title>
        <authorList>
            <person name="Bowman J.P."/>
        </authorList>
    </citation>
    <scope>NUCLEOTIDE SEQUENCE [LARGE SCALE GENOMIC DNA]</scope>
    <source>
        <strain evidence="1 2">JCM 18817</strain>
    </source>
</reference>
<gene>
    <name evidence="1" type="ORF">FRX97_04060</name>
</gene>
<dbReference type="AlphaFoldDB" id="A0A5C6V968"/>